<sequence length="306" mass="37412">MNIPTPYYDELLTSWLFRISRANYTRISVIVDKLFKLKRFYERDFDLYNFSKIELNTFYEITKLSNIEELQLRKYNGFLEENIDIKGRKRWISPISSTSYKNIFYSTRFCPKCLEENNYLKQEWRLMIVNICEKHLCFLQNHCPNCKKGLKYPNLYYEQKLSECHNCGFDLIKSEIVKIKSNSFHIKIQEKLLKILESGYYKINQRYYYSIGLFYLLRIIVKNVMKSRNIKIKYIETLEPRTLSFLLSYSIVLLQNFPSRINRFYKKNKFSNINRILDKYRYEKQNIPAWYLSNIQYNTISTRWYF</sequence>
<organism evidence="2 3">
    <name type="scientific">Aliarcobacter vitoriensis</name>
    <dbReference type="NCBI Taxonomy" id="2011099"/>
    <lineage>
        <taxon>Bacteria</taxon>
        <taxon>Pseudomonadati</taxon>
        <taxon>Campylobacterota</taxon>
        <taxon>Epsilonproteobacteria</taxon>
        <taxon>Campylobacterales</taxon>
        <taxon>Arcobacteraceae</taxon>
        <taxon>Aliarcobacter</taxon>
    </lineage>
</organism>
<protein>
    <recommendedName>
        <fullName evidence="1">TniQ domain-containing protein</fullName>
    </recommendedName>
</protein>
<evidence type="ECO:0000313" key="3">
    <source>
        <dbReference type="Proteomes" id="UP000252669"/>
    </source>
</evidence>
<dbReference type="Proteomes" id="UP000252669">
    <property type="component" value="Unassembled WGS sequence"/>
</dbReference>
<dbReference type="RefSeq" id="WP_113893583.1">
    <property type="nucleotide sequence ID" value="NZ_JANJGA010000001.1"/>
</dbReference>
<keyword evidence="3" id="KW-1185">Reference proteome</keyword>
<evidence type="ECO:0000259" key="1">
    <source>
        <dbReference type="Pfam" id="PF06527"/>
    </source>
</evidence>
<accession>A0A366MT84</accession>
<proteinExistence type="predicted"/>
<dbReference type="AlphaFoldDB" id="A0A366MT84"/>
<dbReference type="InterPro" id="IPR009492">
    <property type="entry name" value="TniQ"/>
</dbReference>
<comment type="caution">
    <text evidence="2">The sequence shown here is derived from an EMBL/GenBank/DDBJ whole genome shotgun (WGS) entry which is preliminary data.</text>
</comment>
<gene>
    <name evidence="2" type="ORF">CRU91_03860</name>
</gene>
<dbReference type="OrthoDB" id="6917259at2"/>
<name>A0A366MT84_9BACT</name>
<dbReference type="Pfam" id="PF06527">
    <property type="entry name" value="TniQ"/>
    <property type="match status" value="1"/>
</dbReference>
<reference evidence="2 3" key="1">
    <citation type="submission" date="2017-10" db="EMBL/GenBank/DDBJ databases">
        <title>Genomics of the genus Arcobacter.</title>
        <authorList>
            <person name="Perez-Cataluna A."/>
            <person name="Figueras M.J."/>
        </authorList>
    </citation>
    <scope>NUCLEOTIDE SEQUENCE [LARGE SCALE GENOMIC DNA]</scope>
    <source>
        <strain evidence="2 3">CECT 9230</strain>
    </source>
</reference>
<dbReference type="EMBL" id="PDKB01000005">
    <property type="protein sequence ID" value="RBQ29476.1"/>
    <property type="molecule type" value="Genomic_DNA"/>
</dbReference>
<feature type="domain" description="TniQ" evidence="1">
    <location>
        <begin position="4"/>
        <end position="139"/>
    </location>
</feature>
<evidence type="ECO:0000313" key="2">
    <source>
        <dbReference type="EMBL" id="RBQ29476.1"/>
    </source>
</evidence>